<accession>A0ABQ8SB49</accession>
<name>A0ABQ8SB49_PERAM</name>
<proteinExistence type="predicted"/>
<reference evidence="1 2" key="1">
    <citation type="journal article" date="2022" name="Allergy">
        <title>Genome assembly and annotation of Periplaneta americana reveal a comprehensive cockroach allergen profile.</title>
        <authorList>
            <person name="Wang L."/>
            <person name="Xiong Q."/>
            <person name="Saelim N."/>
            <person name="Wang L."/>
            <person name="Nong W."/>
            <person name="Wan A.T."/>
            <person name="Shi M."/>
            <person name="Liu X."/>
            <person name="Cao Q."/>
            <person name="Hui J.H.L."/>
            <person name="Sookrung N."/>
            <person name="Leung T.F."/>
            <person name="Tungtrongchitr A."/>
            <person name="Tsui S.K.W."/>
        </authorList>
    </citation>
    <scope>NUCLEOTIDE SEQUENCE [LARGE SCALE GENOMIC DNA]</scope>
    <source>
        <strain evidence="1">PWHHKU_190912</strain>
    </source>
</reference>
<organism evidence="1 2">
    <name type="scientific">Periplaneta americana</name>
    <name type="common">American cockroach</name>
    <name type="synonym">Blatta americana</name>
    <dbReference type="NCBI Taxonomy" id="6978"/>
    <lineage>
        <taxon>Eukaryota</taxon>
        <taxon>Metazoa</taxon>
        <taxon>Ecdysozoa</taxon>
        <taxon>Arthropoda</taxon>
        <taxon>Hexapoda</taxon>
        <taxon>Insecta</taxon>
        <taxon>Pterygota</taxon>
        <taxon>Neoptera</taxon>
        <taxon>Polyneoptera</taxon>
        <taxon>Dictyoptera</taxon>
        <taxon>Blattodea</taxon>
        <taxon>Blattoidea</taxon>
        <taxon>Blattidae</taxon>
        <taxon>Blattinae</taxon>
        <taxon>Periplaneta</taxon>
    </lineage>
</organism>
<evidence type="ECO:0000313" key="1">
    <source>
        <dbReference type="EMBL" id="KAJ4431177.1"/>
    </source>
</evidence>
<dbReference type="EMBL" id="JAJSOF020000031">
    <property type="protein sequence ID" value="KAJ4431177.1"/>
    <property type="molecule type" value="Genomic_DNA"/>
</dbReference>
<comment type="caution">
    <text evidence="1">The sequence shown here is derived from an EMBL/GenBank/DDBJ whole genome shotgun (WGS) entry which is preliminary data.</text>
</comment>
<gene>
    <name evidence="1" type="ORF">ANN_19774</name>
</gene>
<evidence type="ECO:0000313" key="2">
    <source>
        <dbReference type="Proteomes" id="UP001148838"/>
    </source>
</evidence>
<dbReference type="Proteomes" id="UP001148838">
    <property type="component" value="Unassembled WGS sequence"/>
</dbReference>
<keyword evidence="2" id="KW-1185">Reference proteome</keyword>
<sequence length="262" mass="30095">MILKLIRKRKRNWLGHWLRRNCLLKDALEGMVNKRRVRGRKRDPIIDDIKILLDKAIYRTLWLLLRLVSSRQSAIVNTYKEYKKDVVKSEIRVLLKHYWKQDYKVAPRLEEYVKSRIREVLRSTNAFFNHVLGLVQDYQQIPSRDGCANSRPTTATTVTATTSALLSMLLLTTIVVPSDGIMLPVTRCVPGSVGNKVGLWDKLKQVLQRNVGLKDLRTASDILAGKNTDLQCNIPVQLVTELKYAPVTSVDVERSFSAYKFC</sequence>
<protein>
    <submittedName>
        <fullName evidence="1">Uncharacterized protein</fullName>
    </submittedName>
</protein>